<reference evidence="8" key="5">
    <citation type="submission" date="2025-09" db="UniProtKB">
        <authorList>
            <consortium name="Ensembl"/>
        </authorList>
    </citation>
    <scope>IDENTIFICATION</scope>
</reference>
<dbReference type="OrthoDB" id="2441647at2759"/>
<dbReference type="InterPro" id="IPR050405">
    <property type="entry name" value="Intermediate_filament"/>
</dbReference>
<name>A0A4W3JBH8_CALMI</name>
<dbReference type="FunFam" id="1.20.5.170:FF:000002">
    <property type="entry name" value="Type I keratin KA11"/>
    <property type="match status" value="1"/>
</dbReference>
<feature type="compositionally biased region" description="Polar residues" evidence="6">
    <location>
        <begin position="1"/>
        <end position="10"/>
    </location>
</feature>
<dbReference type="FunCoup" id="A0A4W3JBH8">
    <property type="interactions" value="583"/>
</dbReference>
<dbReference type="STRING" id="7868.ENSCMIP00000040684"/>
<dbReference type="InterPro" id="IPR039008">
    <property type="entry name" value="IF_rod_dom"/>
</dbReference>
<dbReference type="SUPFAM" id="SSF90257">
    <property type="entry name" value="Myosin rod fragments"/>
    <property type="match status" value="1"/>
</dbReference>
<reference evidence="8" key="4">
    <citation type="submission" date="2025-08" db="UniProtKB">
        <authorList>
            <consortium name="Ensembl"/>
        </authorList>
    </citation>
    <scope>IDENTIFICATION</scope>
</reference>
<comment type="similarity">
    <text evidence="3 4">Belongs to the intermediate filament family.</text>
</comment>
<dbReference type="PROSITE" id="PS51842">
    <property type="entry name" value="IF_ROD_2"/>
    <property type="match status" value="1"/>
</dbReference>
<keyword evidence="1 4" id="KW-0403">Intermediate filament</keyword>
<gene>
    <name evidence="8" type="primary">LOC103181575</name>
</gene>
<dbReference type="KEGG" id="cmk:103181575"/>
<proteinExistence type="inferred from homology"/>
<dbReference type="RefSeq" id="XP_007896372.1">
    <property type="nucleotide sequence ID" value="XM_007898181.2"/>
</dbReference>
<feature type="compositionally biased region" description="Low complexity" evidence="6">
    <location>
        <begin position="20"/>
        <end position="31"/>
    </location>
</feature>
<evidence type="ECO:0000259" key="7">
    <source>
        <dbReference type="PROSITE" id="PS51842"/>
    </source>
</evidence>
<reference evidence="9" key="2">
    <citation type="journal article" date="2007" name="PLoS Biol.">
        <title>Survey sequencing and comparative analysis of the elephant shark (Callorhinchus milii) genome.</title>
        <authorList>
            <person name="Venkatesh B."/>
            <person name="Kirkness E.F."/>
            <person name="Loh Y.H."/>
            <person name="Halpern A.L."/>
            <person name="Lee A.P."/>
            <person name="Johnson J."/>
            <person name="Dandona N."/>
            <person name="Viswanathan L.D."/>
            <person name="Tay A."/>
            <person name="Venter J.C."/>
            <person name="Strausberg R.L."/>
            <person name="Brenner S."/>
        </authorList>
    </citation>
    <scope>NUCLEOTIDE SEQUENCE [LARGE SCALE GENOMIC DNA]</scope>
</reference>
<feature type="coiled-coil region" evidence="5">
    <location>
        <begin position="76"/>
        <end position="227"/>
    </location>
</feature>
<dbReference type="FunFam" id="1.20.5.500:FF:000001">
    <property type="entry name" value="Type II keratin 23"/>
    <property type="match status" value="1"/>
</dbReference>
<dbReference type="SMART" id="SM01391">
    <property type="entry name" value="Filament"/>
    <property type="match status" value="1"/>
</dbReference>
<dbReference type="Gene3D" id="1.20.5.170">
    <property type="match status" value="1"/>
</dbReference>
<evidence type="ECO:0000256" key="5">
    <source>
        <dbReference type="SAM" id="Coils"/>
    </source>
</evidence>
<dbReference type="PANTHER" id="PTHR45652:SF5">
    <property type="entry name" value="VIMENTIN"/>
    <property type="match status" value="1"/>
</dbReference>
<evidence type="ECO:0000256" key="2">
    <source>
        <dbReference type="ARBA" id="ARBA00023054"/>
    </source>
</evidence>
<evidence type="ECO:0000313" key="9">
    <source>
        <dbReference type="Proteomes" id="UP000314986"/>
    </source>
</evidence>
<evidence type="ECO:0000256" key="4">
    <source>
        <dbReference type="RuleBase" id="RU000685"/>
    </source>
</evidence>
<organism evidence="8 9">
    <name type="scientific">Callorhinchus milii</name>
    <name type="common">Ghost shark</name>
    <dbReference type="NCBI Taxonomy" id="7868"/>
    <lineage>
        <taxon>Eukaryota</taxon>
        <taxon>Metazoa</taxon>
        <taxon>Chordata</taxon>
        <taxon>Craniata</taxon>
        <taxon>Vertebrata</taxon>
        <taxon>Chondrichthyes</taxon>
        <taxon>Holocephali</taxon>
        <taxon>Chimaeriformes</taxon>
        <taxon>Callorhinchidae</taxon>
        <taxon>Callorhinchus</taxon>
    </lineage>
</organism>
<dbReference type="Gene3D" id="1.20.5.1160">
    <property type="entry name" value="Vasodilator-stimulated phosphoprotein"/>
    <property type="match status" value="1"/>
</dbReference>
<dbReference type="GeneTree" id="ENSGT00940000156146"/>
<dbReference type="Gene3D" id="1.20.5.500">
    <property type="entry name" value="Single helix bin"/>
    <property type="match status" value="1"/>
</dbReference>
<feature type="coiled-coil region" evidence="5">
    <location>
        <begin position="292"/>
        <end position="333"/>
    </location>
</feature>
<dbReference type="Ensembl" id="ENSCMIT00000041259.1">
    <property type="protein sequence ID" value="ENSCMIP00000040684.1"/>
    <property type="gene ID" value="ENSCMIG00000016951.1"/>
</dbReference>
<dbReference type="FunFam" id="1.20.5.1160:FF:000001">
    <property type="entry name" value="Keratin type II"/>
    <property type="match status" value="1"/>
</dbReference>
<accession>A0A4W3JBH8</accession>
<dbReference type="GO" id="GO:0005886">
    <property type="term" value="C:plasma membrane"/>
    <property type="evidence" value="ECO:0007669"/>
    <property type="project" value="TreeGrafter"/>
</dbReference>
<dbReference type="GO" id="GO:0045109">
    <property type="term" value="P:intermediate filament organization"/>
    <property type="evidence" value="ECO:0007669"/>
    <property type="project" value="TreeGrafter"/>
</dbReference>
<keyword evidence="9" id="KW-1185">Reference proteome</keyword>
<dbReference type="InterPro" id="IPR018039">
    <property type="entry name" value="IF_conserved"/>
</dbReference>
<dbReference type="PROSITE" id="PS00226">
    <property type="entry name" value="IF_ROD_1"/>
    <property type="match status" value="1"/>
</dbReference>
<dbReference type="Pfam" id="PF00038">
    <property type="entry name" value="Filament"/>
    <property type="match status" value="1"/>
</dbReference>
<dbReference type="GO" id="GO:0030424">
    <property type="term" value="C:axon"/>
    <property type="evidence" value="ECO:0007669"/>
    <property type="project" value="TreeGrafter"/>
</dbReference>
<dbReference type="GO" id="GO:0005200">
    <property type="term" value="F:structural constituent of cytoskeleton"/>
    <property type="evidence" value="ECO:0007669"/>
    <property type="project" value="TreeGrafter"/>
</dbReference>
<dbReference type="InParanoid" id="A0A4W3JBH8"/>
<dbReference type="AlphaFoldDB" id="A0A4W3JBH8"/>
<evidence type="ECO:0000256" key="6">
    <source>
        <dbReference type="SAM" id="MobiDB-lite"/>
    </source>
</evidence>
<feature type="domain" description="IF rod" evidence="7">
    <location>
        <begin position="86"/>
        <end position="394"/>
    </location>
</feature>
<dbReference type="GeneID" id="103181575"/>
<reference evidence="9" key="1">
    <citation type="journal article" date="2006" name="Science">
        <title>Ancient noncoding elements conserved in the human genome.</title>
        <authorList>
            <person name="Venkatesh B."/>
            <person name="Kirkness E.F."/>
            <person name="Loh Y.H."/>
            <person name="Halpern A.L."/>
            <person name="Lee A.P."/>
            <person name="Johnson J."/>
            <person name="Dandona N."/>
            <person name="Viswanathan L.D."/>
            <person name="Tay A."/>
            <person name="Venter J.C."/>
            <person name="Strausberg R.L."/>
            <person name="Brenner S."/>
        </authorList>
    </citation>
    <scope>NUCLEOTIDE SEQUENCE [LARGE SCALE GENOMIC DNA]</scope>
</reference>
<protein>
    <submittedName>
        <fullName evidence="8">Vimentin-like</fullName>
    </submittedName>
</protein>
<dbReference type="PANTHER" id="PTHR45652">
    <property type="entry name" value="GLIAL FIBRILLARY ACIDIC PROTEIN"/>
    <property type="match status" value="1"/>
</dbReference>
<dbReference type="SUPFAM" id="SSF64593">
    <property type="entry name" value="Intermediate filament protein, coiled coil region"/>
    <property type="match status" value="2"/>
</dbReference>
<dbReference type="GO" id="GO:0005882">
    <property type="term" value="C:intermediate filament"/>
    <property type="evidence" value="ECO:0007669"/>
    <property type="project" value="UniProtKB-KW"/>
</dbReference>
<dbReference type="Proteomes" id="UP000314986">
    <property type="component" value="Unassembled WGS sequence"/>
</dbReference>
<reference evidence="9" key="3">
    <citation type="journal article" date="2014" name="Nature">
        <title>Elephant shark genome provides unique insights into gnathostome evolution.</title>
        <authorList>
            <consortium name="International Elephant Shark Genome Sequencing Consortium"/>
            <person name="Venkatesh B."/>
            <person name="Lee A.P."/>
            <person name="Ravi V."/>
            <person name="Maurya A.K."/>
            <person name="Lian M.M."/>
            <person name="Swann J.B."/>
            <person name="Ohta Y."/>
            <person name="Flajnik M.F."/>
            <person name="Sutoh Y."/>
            <person name="Kasahara M."/>
            <person name="Hoon S."/>
            <person name="Gangu V."/>
            <person name="Roy S.W."/>
            <person name="Irimia M."/>
            <person name="Korzh V."/>
            <person name="Kondrychyn I."/>
            <person name="Lim Z.W."/>
            <person name="Tay B.H."/>
            <person name="Tohari S."/>
            <person name="Kong K.W."/>
            <person name="Ho S."/>
            <person name="Lorente-Galdos B."/>
            <person name="Quilez J."/>
            <person name="Marques-Bonet T."/>
            <person name="Raney B.J."/>
            <person name="Ingham P.W."/>
            <person name="Tay A."/>
            <person name="Hillier L.W."/>
            <person name="Minx P."/>
            <person name="Boehm T."/>
            <person name="Wilson R.K."/>
            <person name="Brenner S."/>
            <person name="Warren W.C."/>
        </authorList>
    </citation>
    <scope>NUCLEOTIDE SEQUENCE [LARGE SCALE GENOMIC DNA]</scope>
</reference>
<feature type="region of interest" description="Disordered" evidence="6">
    <location>
        <begin position="1"/>
        <end position="31"/>
    </location>
</feature>
<evidence type="ECO:0000313" key="8">
    <source>
        <dbReference type="Ensembl" id="ENSCMIP00000040684.1"/>
    </source>
</evidence>
<evidence type="ECO:0000256" key="1">
    <source>
        <dbReference type="ARBA" id="ARBA00022754"/>
    </source>
</evidence>
<dbReference type="GO" id="GO:0005737">
    <property type="term" value="C:cytoplasm"/>
    <property type="evidence" value="ECO:0007669"/>
    <property type="project" value="TreeGrafter"/>
</dbReference>
<evidence type="ECO:0000256" key="3">
    <source>
        <dbReference type="ARBA" id="ARBA00061646"/>
    </source>
</evidence>
<feature type="region of interest" description="Disordered" evidence="6">
    <location>
        <begin position="391"/>
        <end position="417"/>
    </location>
</feature>
<sequence length="458" mass="53035">MTYSEGSVNSRRIPMRVRLSTGSPGSNSTPTLLFQRSSIQKSIRTNSPIARYSSASLGSKRSDIDMADFSLVDGFSSEYKATRTNEKEEMTKLNNRFANFIDKVRLLEQQNKILSAELEQWKGKGSSKIGDLYEQELRDVRHHLDQTIKEKAKVQLERENLIDDLKKLRSSLQDEIQQRQEAETMLSDFREDVDEAALSCVDLQRKVDSLQEDIAFLKKLHEEEIHELQGQVQNNHIPIEMTLAKPDLSAALRDVRSQFENLAAKNVYETEEWYKSKFVDLSETTARNNEALRLAKQEAKDHRKQIQVLGSEISALKGMNESLERQKLEMEDRFNLEASHFQDSVNHLEDDIRNMNVQMTHHLHEYHELLKVKMALDIEIETYRKLLEGEESRMPAPNRGFLSPREPNTPEETHSKVYSMEKKLSVKTFEELDELVLNEPVRNIEVQLTSEEEEPAEE</sequence>
<keyword evidence="2 5" id="KW-0175">Coiled coil</keyword>